<dbReference type="PANTHER" id="PTHR31343">
    <property type="entry name" value="T15D22.8"/>
    <property type="match status" value="1"/>
</dbReference>
<organism evidence="1 2">
    <name type="scientific">Zizania palustris</name>
    <name type="common">Northern wild rice</name>
    <dbReference type="NCBI Taxonomy" id="103762"/>
    <lineage>
        <taxon>Eukaryota</taxon>
        <taxon>Viridiplantae</taxon>
        <taxon>Streptophyta</taxon>
        <taxon>Embryophyta</taxon>
        <taxon>Tracheophyta</taxon>
        <taxon>Spermatophyta</taxon>
        <taxon>Magnoliopsida</taxon>
        <taxon>Liliopsida</taxon>
        <taxon>Poales</taxon>
        <taxon>Poaceae</taxon>
        <taxon>BOP clade</taxon>
        <taxon>Oryzoideae</taxon>
        <taxon>Oryzeae</taxon>
        <taxon>Zizaniinae</taxon>
        <taxon>Zizania</taxon>
    </lineage>
</organism>
<dbReference type="Pfam" id="PF05623">
    <property type="entry name" value="DUF789"/>
    <property type="match status" value="1"/>
</dbReference>
<dbReference type="EMBL" id="JAAALK010000285">
    <property type="protein sequence ID" value="KAG8065406.1"/>
    <property type="molecule type" value="Genomic_DNA"/>
</dbReference>
<reference evidence="1" key="1">
    <citation type="journal article" date="2021" name="bioRxiv">
        <title>Whole Genome Assembly and Annotation of Northern Wild Rice, Zizania palustris L., Supports a Whole Genome Duplication in the Zizania Genus.</title>
        <authorList>
            <person name="Haas M."/>
            <person name="Kono T."/>
            <person name="Macchietto M."/>
            <person name="Millas R."/>
            <person name="McGilp L."/>
            <person name="Shao M."/>
            <person name="Duquette J."/>
            <person name="Hirsch C.N."/>
            <person name="Kimball J."/>
        </authorList>
    </citation>
    <scope>NUCLEOTIDE SEQUENCE</scope>
    <source>
        <tissue evidence="1">Fresh leaf tissue</tissue>
    </source>
</reference>
<evidence type="ECO:0000313" key="2">
    <source>
        <dbReference type="Proteomes" id="UP000729402"/>
    </source>
</evidence>
<sequence>MTIPFYASKYMPLCFYIFGYQKLVQKHGCSTVHGFLLIAVRKPTGPADNKILFGNLYDGNCTWFSAADNWNGQNAASSNIDDTLSSKKIGDPCFEYFDCELPCDRMPLTDKVYELYFDFPPLTSLNSQELSPSSWMSVLWYPIGHVPVTTHKDLTTCFLTYYSLSTFEDRTPLHSKAALTLKPFGLVTNKTGEEDIWASKDSGDQELATSLMDAADSWLKKLDVTHHDFNSMLNGDIDMKFTAEGSESASPV</sequence>
<dbReference type="Proteomes" id="UP000729402">
    <property type="component" value="Unassembled WGS sequence"/>
</dbReference>
<protein>
    <submittedName>
        <fullName evidence="1">Uncharacterized protein</fullName>
    </submittedName>
</protein>
<name>A0A8J5T0R1_ZIZPA</name>
<keyword evidence="2" id="KW-1185">Reference proteome</keyword>
<dbReference type="InterPro" id="IPR008507">
    <property type="entry name" value="DUF789"/>
</dbReference>
<gene>
    <name evidence="1" type="ORF">GUJ93_ZPchr0004g38684</name>
</gene>
<reference evidence="1" key="2">
    <citation type="submission" date="2021-02" db="EMBL/GenBank/DDBJ databases">
        <authorList>
            <person name="Kimball J.A."/>
            <person name="Haas M.W."/>
            <person name="Macchietto M."/>
            <person name="Kono T."/>
            <person name="Duquette J."/>
            <person name="Shao M."/>
        </authorList>
    </citation>
    <scope>NUCLEOTIDE SEQUENCE</scope>
    <source>
        <tissue evidence="1">Fresh leaf tissue</tissue>
    </source>
</reference>
<dbReference type="AlphaFoldDB" id="A0A8J5T0R1"/>
<proteinExistence type="predicted"/>
<evidence type="ECO:0000313" key="1">
    <source>
        <dbReference type="EMBL" id="KAG8065406.1"/>
    </source>
</evidence>
<accession>A0A8J5T0R1</accession>
<comment type="caution">
    <text evidence="1">The sequence shown here is derived from an EMBL/GenBank/DDBJ whole genome shotgun (WGS) entry which is preliminary data.</text>
</comment>
<dbReference type="OrthoDB" id="656347at2759"/>
<dbReference type="PANTHER" id="PTHR31343:SF37">
    <property type="entry name" value="OSJNBA0038O10.24-LIKE PROTEIN"/>
    <property type="match status" value="1"/>
</dbReference>